<dbReference type="Proteomes" id="UP000222681">
    <property type="component" value="Segment"/>
</dbReference>
<reference evidence="2 3" key="1">
    <citation type="submission" date="2017-05" db="EMBL/GenBank/DDBJ databases">
        <title>The isolation and characterization of 16 novel Shigella-infecting phages from the environment.</title>
        <authorList>
            <person name="Doore S.M."/>
            <person name="Schrad J.R."/>
            <person name="Dover J.A."/>
            <person name="Parent K.N."/>
        </authorList>
    </citation>
    <scope>NUCLEOTIDE SEQUENCE [LARGE SCALE GENOMIC DNA]</scope>
</reference>
<evidence type="ECO:0000313" key="3">
    <source>
        <dbReference type="Proteomes" id="UP000222681"/>
    </source>
</evidence>
<organism evidence="2 3">
    <name type="scientific">Shigella phage Sf12</name>
    <dbReference type="NCBI Taxonomy" id="2024315"/>
    <lineage>
        <taxon>Viruses</taxon>
        <taxon>Duplodnaviria</taxon>
        <taxon>Heunggongvirae</taxon>
        <taxon>Uroviricota</taxon>
        <taxon>Caudoviricetes</taxon>
        <taxon>Drexlerviridae</taxon>
        <taxon>Rogunavirinae</taxon>
        <taxon>Eastlansingvirus</taxon>
        <taxon>Eastlansingvirus Sf12</taxon>
    </lineage>
</organism>
<dbReference type="InterPro" id="IPR024459">
    <property type="entry name" value="Acb1-like_N"/>
</dbReference>
<sequence length="425" mass="46782">MVKADSYANIFLNGSDGSEIYGKFGSLGLTAPAQLEQLYVSSALVRRIIDIVPEVALGAGFNIEGIDDEGAFWSRWDDLDLSDSVIDALAWARLYGGAAVVAIVKDGRALTSPIREGAELETVRVYDRQQVKVQTREENPRNARFGKPLTYRITPNGAATFYDVHYTRCHIIDGERVPNNLRRNNDGWGASVLTGDLIDAIDDYQNCERLATQLLRRKQQAVWKAKGLADLCDDSDGFGAARLRLAQVDNNSGVGQAIGIDAESEEYNVLNSDIGGIDTFLSQKFDRIVALSGIHEIILKGKNVGGVSASQNTALETFYGYVDRKRKAELLPLLEFLLPFIVTKQEWSVEFNPLSQVSDKDKSEILEKNVNSVAALIAAGVMNTEEARDTLRTIATEVKLQDGDVNLPEQPAQEELVEEVVINEE</sequence>
<proteinExistence type="predicted"/>
<accession>A0A291AXR7</accession>
<dbReference type="EMBL" id="MF158039">
    <property type="protein sequence ID" value="ATE85788.1"/>
    <property type="molecule type" value="Genomic_DNA"/>
</dbReference>
<evidence type="ECO:0000313" key="2">
    <source>
        <dbReference type="EMBL" id="ATE85788.1"/>
    </source>
</evidence>
<feature type="domain" description="Anti-CBASS protein Acb1-like N-terminal" evidence="1">
    <location>
        <begin position="34"/>
        <end position="373"/>
    </location>
</feature>
<dbReference type="Pfam" id="PF06381">
    <property type="entry name" value="Phage_portal_3"/>
    <property type="match status" value="1"/>
</dbReference>
<evidence type="ECO:0000259" key="1">
    <source>
        <dbReference type="Pfam" id="PF06381"/>
    </source>
</evidence>
<keyword evidence="3" id="KW-1185">Reference proteome</keyword>
<name>A0A291AXR7_9CAUD</name>
<protein>
    <submittedName>
        <fullName evidence="2">Putative portal protein</fullName>
    </submittedName>
</protein>
<gene>
    <name evidence="2" type="ORF">Sf12_gp62</name>
</gene>